<dbReference type="PANTHER" id="PTHR46888:SF1">
    <property type="entry name" value="RIBONUCLEASE H"/>
    <property type="match status" value="1"/>
</dbReference>
<feature type="domain" description="SCAN box" evidence="1">
    <location>
        <begin position="68"/>
        <end position="142"/>
    </location>
</feature>
<dbReference type="SUPFAM" id="SSF47353">
    <property type="entry name" value="Retrovirus capsid dimerization domain-like"/>
    <property type="match status" value="1"/>
</dbReference>
<evidence type="ECO:0000313" key="2">
    <source>
        <dbReference type="EMBL" id="RXM30133.1"/>
    </source>
</evidence>
<comment type="caution">
    <text evidence="2">The sequence shown here is derived from an EMBL/GenBank/DDBJ whole genome shotgun (WGS) entry which is preliminary data.</text>
</comment>
<dbReference type="Pfam" id="PF02023">
    <property type="entry name" value="SCAN"/>
    <property type="match status" value="1"/>
</dbReference>
<keyword evidence="3" id="KW-1185">Reference proteome</keyword>
<evidence type="ECO:0000313" key="3">
    <source>
        <dbReference type="Proteomes" id="UP000289886"/>
    </source>
</evidence>
<name>A0A444U4J3_ACIRT</name>
<reference evidence="2 3" key="1">
    <citation type="submission" date="2019-01" db="EMBL/GenBank/DDBJ databases">
        <title>Draft Genome and Complete Hox-Cluster Characterization of the Sterlet Sturgeon (Acipenser ruthenus).</title>
        <authorList>
            <person name="Wei Q."/>
        </authorList>
    </citation>
    <scope>NUCLEOTIDE SEQUENCE [LARGE SCALE GENOMIC DNA]</scope>
    <source>
        <strain evidence="2">WHYD16114868_AA</strain>
        <tissue evidence="2">Blood</tissue>
    </source>
</reference>
<dbReference type="InterPro" id="IPR038269">
    <property type="entry name" value="SCAN_sf"/>
</dbReference>
<dbReference type="PANTHER" id="PTHR46888">
    <property type="entry name" value="ZINC KNUCKLE DOMAINCONTAINING PROTEIN-RELATED"/>
    <property type="match status" value="1"/>
</dbReference>
<sequence length="143" mass="16626">MTAENDPQAYLVAFERMSTTASWPKEFWASQGEAQAAYQAMTDAETAQYNLVKQAVLWHCNITGEKHRVQFREYQRYPDTRPRVVMQKLHDHMVHWLEPTQKTSLQMGEAIVVEQFCHVVGAETQAWIWRQNSDNLEDAVKLA</sequence>
<dbReference type="PROSITE" id="PS50804">
    <property type="entry name" value="SCAN_BOX"/>
    <property type="match status" value="1"/>
</dbReference>
<dbReference type="EMBL" id="SCEB01215321">
    <property type="protein sequence ID" value="RXM30133.1"/>
    <property type="molecule type" value="Genomic_DNA"/>
</dbReference>
<protein>
    <submittedName>
        <fullName evidence="2">Zinc finger protein with KRAB and SCAN domains 3</fullName>
    </submittedName>
</protein>
<organism evidence="2 3">
    <name type="scientific">Acipenser ruthenus</name>
    <name type="common">Sterlet sturgeon</name>
    <dbReference type="NCBI Taxonomy" id="7906"/>
    <lineage>
        <taxon>Eukaryota</taxon>
        <taxon>Metazoa</taxon>
        <taxon>Chordata</taxon>
        <taxon>Craniata</taxon>
        <taxon>Vertebrata</taxon>
        <taxon>Euteleostomi</taxon>
        <taxon>Actinopterygii</taxon>
        <taxon>Chondrostei</taxon>
        <taxon>Acipenseriformes</taxon>
        <taxon>Acipenseridae</taxon>
        <taxon>Acipenser</taxon>
    </lineage>
</organism>
<dbReference type="AlphaFoldDB" id="A0A444U4J3"/>
<gene>
    <name evidence="2" type="ORF">EOD39_8135</name>
</gene>
<evidence type="ECO:0000259" key="1">
    <source>
        <dbReference type="PROSITE" id="PS50804"/>
    </source>
</evidence>
<dbReference type="InterPro" id="IPR003309">
    <property type="entry name" value="SCAN_dom"/>
</dbReference>
<accession>A0A444U4J3</accession>
<dbReference type="Gene3D" id="1.10.4020.10">
    <property type="entry name" value="DNA breaking-rejoining enzymes"/>
    <property type="match status" value="1"/>
</dbReference>
<proteinExistence type="predicted"/>
<dbReference type="Proteomes" id="UP000289886">
    <property type="component" value="Unassembled WGS sequence"/>
</dbReference>